<dbReference type="EMBL" id="JBHLZU010000018">
    <property type="protein sequence ID" value="MFB9906259.1"/>
    <property type="molecule type" value="Genomic_DNA"/>
</dbReference>
<organism evidence="2 3">
    <name type="scientific">Allokutzneria oryzae</name>
    <dbReference type="NCBI Taxonomy" id="1378989"/>
    <lineage>
        <taxon>Bacteria</taxon>
        <taxon>Bacillati</taxon>
        <taxon>Actinomycetota</taxon>
        <taxon>Actinomycetes</taxon>
        <taxon>Pseudonocardiales</taxon>
        <taxon>Pseudonocardiaceae</taxon>
        <taxon>Allokutzneria</taxon>
    </lineage>
</organism>
<dbReference type="PANTHER" id="PTHR35525:SF3">
    <property type="entry name" value="BLL6575 PROTEIN"/>
    <property type="match status" value="1"/>
</dbReference>
<proteinExistence type="predicted"/>
<dbReference type="SUPFAM" id="SSF160904">
    <property type="entry name" value="Jann2411-like"/>
    <property type="match status" value="1"/>
</dbReference>
<reference evidence="2 3" key="1">
    <citation type="submission" date="2024-09" db="EMBL/GenBank/DDBJ databases">
        <authorList>
            <person name="Sun Q."/>
            <person name="Mori K."/>
        </authorList>
    </citation>
    <scope>NUCLEOTIDE SEQUENCE [LARGE SCALE GENOMIC DNA]</scope>
    <source>
        <strain evidence="2 3">TBRC 7907</strain>
    </source>
</reference>
<dbReference type="InterPro" id="IPR023286">
    <property type="entry name" value="ABATE_dom_sf"/>
</dbReference>
<keyword evidence="3" id="KW-1185">Reference proteome</keyword>
<protein>
    <submittedName>
        <fullName evidence="2">CGNR zinc finger domain-containing protein</fullName>
    </submittedName>
</protein>
<dbReference type="Pfam" id="PF11706">
    <property type="entry name" value="zf-CGNR"/>
    <property type="match status" value="1"/>
</dbReference>
<gene>
    <name evidence="2" type="ORF">ACFFQA_20165</name>
</gene>
<evidence type="ECO:0000259" key="1">
    <source>
        <dbReference type="Pfam" id="PF11706"/>
    </source>
</evidence>
<dbReference type="Gene3D" id="1.10.3300.10">
    <property type="entry name" value="Jann2411-like domain"/>
    <property type="match status" value="1"/>
</dbReference>
<dbReference type="InterPro" id="IPR010852">
    <property type="entry name" value="ABATE"/>
</dbReference>
<dbReference type="RefSeq" id="WP_377854269.1">
    <property type="nucleotide sequence ID" value="NZ_JBHLZU010000018.1"/>
</dbReference>
<dbReference type="Proteomes" id="UP001589693">
    <property type="component" value="Unassembled WGS sequence"/>
</dbReference>
<evidence type="ECO:0000313" key="2">
    <source>
        <dbReference type="EMBL" id="MFB9906259.1"/>
    </source>
</evidence>
<comment type="caution">
    <text evidence="2">The sequence shown here is derived from an EMBL/GenBank/DDBJ whole genome shotgun (WGS) entry which is preliminary data.</text>
</comment>
<accession>A0ABV6A1X3</accession>
<dbReference type="InterPro" id="IPR021005">
    <property type="entry name" value="Znf_CGNR"/>
</dbReference>
<name>A0ABV6A1X3_9PSEU</name>
<sequence>MGARSAAPNALEQVRKFLNTWRIPNDTRVVTDLLPELIKDDGAWQDELPGVTGPRTLPELTRLREELRGALGQARPDLAELLRQHPVVAVIGSEEAGQPPITHVPLRAGAAGVLTGVVVDALALGLWDRLKACPDCKWVFYDHSRNGSRTWCGMYAESPQGRACGSIAKMRAYRARK</sequence>
<dbReference type="PANTHER" id="PTHR35525">
    <property type="entry name" value="BLL6575 PROTEIN"/>
    <property type="match status" value="1"/>
</dbReference>
<feature type="domain" description="Zinc finger CGNR" evidence="1">
    <location>
        <begin position="129"/>
        <end position="177"/>
    </location>
</feature>
<evidence type="ECO:0000313" key="3">
    <source>
        <dbReference type="Proteomes" id="UP001589693"/>
    </source>
</evidence>